<feature type="compositionally biased region" description="Basic and acidic residues" evidence="2">
    <location>
        <begin position="1"/>
        <end position="10"/>
    </location>
</feature>
<dbReference type="PANTHER" id="PTHR34482:SF36">
    <property type="entry name" value="RETROTRANSPOSON GAG DOMAIN-CONTAINING PROTEIN"/>
    <property type="match status" value="1"/>
</dbReference>
<dbReference type="AlphaFoldDB" id="A0A484MLX9"/>
<reference evidence="4 5" key="1">
    <citation type="submission" date="2018-04" db="EMBL/GenBank/DDBJ databases">
        <authorList>
            <person name="Vogel A."/>
        </authorList>
    </citation>
    <scope>NUCLEOTIDE SEQUENCE [LARGE SCALE GENOMIC DNA]</scope>
</reference>
<dbReference type="SMART" id="SM00343">
    <property type="entry name" value="ZnF_C2HC"/>
    <property type="match status" value="1"/>
</dbReference>
<dbReference type="InterPro" id="IPR005162">
    <property type="entry name" value="Retrotrans_gag_dom"/>
</dbReference>
<evidence type="ECO:0000256" key="1">
    <source>
        <dbReference type="PROSITE-ProRule" id="PRU00047"/>
    </source>
</evidence>
<feature type="compositionally biased region" description="Polar residues" evidence="2">
    <location>
        <begin position="339"/>
        <end position="349"/>
    </location>
</feature>
<accession>A0A484MLX9</accession>
<dbReference type="PANTHER" id="PTHR34482">
    <property type="entry name" value="DNA DAMAGE-INDUCIBLE PROTEIN 1-LIKE"/>
    <property type="match status" value="1"/>
</dbReference>
<dbReference type="GO" id="GO:0003676">
    <property type="term" value="F:nucleic acid binding"/>
    <property type="evidence" value="ECO:0007669"/>
    <property type="project" value="InterPro"/>
</dbReference>
<protein>
    <recommendedName>
        <fullName evidence="3">CCHC-type domain-containing protein</fullName>
    </recommendedName>
</protein>
<evidence type="ECO:0000259" key="3">
    <source>
        <dbReference type="PROSITE" id="PS50158"/>
    </source>
</evidence>
<feature type="region of interest" description="Disordered" evidence="2">
    <location>
        <begin position="1"/>
        <end position="29"/>
    </location>
</feature>
<dbReference type="Pfam" id="PF03732">
    <property type="entry name" value="Retrotrans_gag"/>
    <property type="match status" value="1"/>
</dbReference>
<keyword evidence="1" id="KW-0479">Metal-binding</keyword>
<proteinExistence type="predicted"/>
<dbReference type="PROSITE" id="PS50158">
    <property type="entry name" value="ZF_CCHC"/>
    <property type="match status" value="1"/>
</dbReference>
<dbReference type="InterPro" id="IPR001878">
    <property type="entry name" value="Znf_CCHC"/>
</dbReference>
<gene>
    <name evidence="4" type="ORF">CCAM_LOCUS31626</name>
</gene>
<evidence type="ECO:0000313" key="5">
    <source>
        <dbReference type="Proteomes" id="UP000595140"/>
    </source>
</evidence>
<dbReference type="GO" id="GO:0008270">
    <property type="term" value="F:zinc ion binding"/>
    <property type="evidence" value="ECO:0007669"/>
    <property type="project" value="UniProtKB-KW"/>
</dbReference>
<dbReference type="Proteomes" id="UP000595140">
    <property type="component" value="Unassembled WGS sequence"/>
</dbReference>
<organism evidence="4 5">
    <name type="scientific">Cuscuta campestris</name>
    <dbReference type="NCBI Taxonomy" id="132261"/>
    <lineage>
        <taxon>Eukaryota</taxon>
        <taxon>Viridiplantae</taxon>
        <taxon>Streptophyta</taxon>
        <taxon>Embryophyta</taxon>
        <taxon>Tracheophyta</taxon>
        <taxon>Spermatophyta</taxon>
        <taxon>Magnoliopsida</taxon>
        <taxon>eudicotyledons</taxon>
        <taxon>Gunneridae</taxon>
        <taxon>Pentapetalae</taxon>
        <taxon>asterids</taxon>
        <taxon>lamiids</taxon>
        <taxon>Solanales</taxon>
        <taxon>Convolvulaceae</taxon>
        <taxon>Cuscuteae</taxon>
        <taxon>Cuscuta</taxon>
        <taxon>Cuscuta subgen. Grammica</taxon>
        <taxon>Cuscuta sect. Cleistogrammica</taxon>
    </lineage>
</organism>
<keyword evidence="1" id="KW-0863">Zinc-finger</keyword>
<dbReference type="OrthoDB" id="2272416at2759"/>
<feature type="compositionally biased region" description="Polar residues" evidence="2">
    <location>
        <begin position="269"/>
        <end position="281"/>
    </location>
</feature>
<feature type="compositionally biased region" description="Low complexity" evidence="2">
    <location>
        <begin position="19"/>
        <end position="28"/>
    </location>
</feature>
<sequence>MSHMESHVSVHTEASSFTPQQAPEQAAPSAGPVLGVIPINQPQFAANLMNFLQQLAGAYVPPPPPPPPPVAVVTIEKLRKNGGEEFLCDQIADPMISKRWFERTIRVLGNLRERVGADVPEPVQWPTFDRLFHDEYIPEHFVKAKREEFLKLTQGELTLPEYRQKFDELAGFGQDLVPTMEKRCKRFVEGLRPDLSAHLITAPRVDINALFKHALDMNAALIKKAEYEQAQTTHPRPPPPSSSSKRSFFVPGSLHTSKKAKSTHAPSLVPTQESGKNPSQSRYRYSICTHCGRRHPGECWFTQGLCLGCGQAGHFQRDCPTNPGEAFTTEPEALAPAAQPTQSQRSVAASSEPKRPTLSAQSREAPARTNAKHGRTE</sequence>
<dbReference type="Gene3D" id="4.10.60.10">
    <property type="entry name" value="Zinc finger, CCHC-type"/>
    <property type="match status" value="1"/>
</dbReference>
<feature type="region of interest" description="Disordered" evidence="2">
    <location>
        <begin position="228"/>
        <end position="281"/>
    </location>
</feature>
<dbReference type="EMBL" id="OOIL02003913">
    <property type="protein sequence ID" value="VFQ89850.1"/>
    <property type="molecule type" value="Genomic_DNA"/>
</dbReference>
<keyword evidence="1" id="KW-0862">Zinc</keyword>
<feature type="domain" description="CCHC-type" evidence="3">
    <location>
        <begin position="306"/>
        <end position="320"/>
    </location>
</feature>
<evidence type="ECO:0000313" key="4">
    <source>
        <dbReference type="EMBL" id="VFQ89850.1"/>
    </source>
</evidence>
<evidence type="ECO:0000256" key="2">
    <source>
        <dbReference type="SAM" id="MobiDB-lite"/>
    </source>
</evidence>
<keyword evidence="5" id="KW-1185">Reference proteome</keyword>
<feature type="region of interest" description="Disordered" evidence="2">
    <location>
        <begin position="322"/>
        <end position="377"/>
    </location>
</feature>
<name>A0A484MLX9_9ASTE</name>